<dbReference type="RefSeq" id="WP_090598004.1">
    <property type="nucleotide sequence ID" value="NZ_FNCS01000014.1"/>
</dbReference>
<feature type="compositionally biased region" description="Polar residues" evidence="1">
    <location>
        <begin position="70"/>
        <end position="79"/>
    </location>
</feature>
<gene>
    <name evidence="2" type="ORF">SAMN04487974_11477</name>
</gene>
<accession>A0A1G7YKZ5</accession>
<proteinExistence type="predicted"/>
<protein>
    <submittedName>
        <fullName evidence="2">Uncharacterized protein</fullName>
    </submittedName>
</protein>
<evidence type="ECO:0000256" key="1">
    <source>
        <dbReference type="SAM" id="MobiDB-lite"/>
    </source>
</evidence>
<organism evidence="2 3">
    <name type="scientific">Pelagibacterium luteolum</name>
    <dbReference type="NCBI Taxonomy" id="440168"/>
    <lineage>
        <taxon>Bacteria</taxon>
        <taxon>Pseudomonadati</taxon>
        <taxon>Pseudomonadota</taxon>
        <taxon>Alphaproteobacteria</taxon>
        <taxon>Hyphomicrobiales</taxon>
        <taxon>Devosiaceae</taxon>
        <taxon>Pelagibacterium</taxon>
    </lineage>
</organism>
<reference evidence="2 3" key="1">
    <citation type="submission" date="2016-10" db="EMBL/GenBank/DDBJ databases">
        <authorList>
            <person name="de Groot N.N."/>
        </authorList>
    </citation>
    <scope>NUCLEOTIDE SEQUENCE [LARGE SCALE GENOMIC DNA]</scope>
    <source>
        <strain evidence="2 3">CGMCC 1.10267</strain>
    </source>
</reference>
<keyword evidence="3" id="KW-1185">Reference proteome</keyword>
<feature type="region of interest" description="Disordered" evidence="1">
    <location>
        <begin position="59"/>
        <end position="79"/>
    </location>
</feature>
<dbReference type="AlphaFoldDB" id="A0A1G7YKZ5"/>
<dbReference type="Proteomes" id="UP000199495">
    <property type="component" value="Unassembled WGS sequence"/>
</dbReference>
<evidence type="ECO:0000313" key="3">
    <source>
        <dbReference type="Proteomes" id="UP000199495"/>
    </source>
</evidence>
<evidence type="ECO:0000313" key="2">
    <source>
        <dbReference type="EMBL" id="SDG97208.1"/>
    </source>
</evidence>
<dbReference type="STRING" id="440168.SAMN04487974_11477"/>
<dbReference type="EMBL" id="FNCS01000014">
    <property type="protein sequence ID" value="SDG97208.1"/>
    <property type="molecule type" value="Genomic_DNA"/>
</dbReference>
<dbReference type="OrthoDB" id="8371722at2"/>
<name>A0A1G7YKZ5_9HYPH</name>
<sequence length="79" mass="8805">MRGQSSSDRRILLPVGQNPDTADAQIVLDDFGDDFPVTDAELDVLESFLMSELSAMLKYPSKLDSKEPQRSANDNWQTS</sequence>